<reference evidence="2" key="1">
    <citation type="submission" date="2016-07" db="EMBL/GenBank/DDBJ databases">
        <authorList>
            <person name="Bretaudeau A."/>
        </authorList>
    </citation>
    <scope>NUCLEOTIDE SEQUENCE</scope>
    <source>
        <strain evidence="2">Rice</strain>
        <tissue evidence="2">Whole body</tissue>
    </source>
</reference>
<name>A0A2H1VMB0_SPOFR</name>
<protein>
    <submittedName>
        <fullName evidence="2">SFRICE_009508</fullName>
    </submittedName>
</protein>
<accession>A0A2H1VMB0</accession>
<dbReference type="EMBL" id="ODYU01003076">
    <property type="protein sequence ID" value="SOQ41384.1"/>
    <property type="molecule type" value="Genomic_DNA"/>
</dbReference>
<gene>
    <name evidence="2" type="ORF">SFRICE_009508</name>
</gene>
<evidence type="ECO:0000256" key="1">
    <source>
        <dbReference type="SAM" id="MobiDB-lite"/>
    </source>
</evidence>
<sequence length="375" mass="41154">MAARPGNGDGGQENLTWVDLPLGGPTTSSESRGASGCYKSHVIGSRITDKKYAANVIRIPPGVADSDITVDPMDKSKCPNGIVGLEVKACDGDVPDILAFTSLYKFVVHRYGAVDEWCVVSITTLSKVVMSLSILYEMTEIARYLIFGRKCGRAMLQHEWAGSTGVIPRPHRQPTLPVAQFTRSLIPQQPLNSEPPKRPVTLITPLVFQVSMGGGGGDCLLSYHQVSVYRPASDGDHATQRILICLVQKLIQLRPLIRIVRTAHRQCVHAMCTDDVIRNADAKNPSECEIGTPIADTRVGNTDFGKEFQPLAVRTRKLGAKCFVRMGDYHLMTFLALDEARASFKLLLTKNHPNSTPALRDGAACSTMHEWRNWC</sequence>
<feature type="region of interest" description="Disordered" evidence="1">
    <location>
        <begin position="1"/>
        <end position="33"/>
    </location>
</feature>
<proteinExistence type="predicted"/>
<organism evidence="2">
    <name type="scientific">Spodoptera frugiperda</name>
    <name type="common">Fall armyworm</name>
    <dbReference type="NCBI Taxonomy" id="7108"/>
    <lineage>
        <taxon>Eukaryota</taxon>
        <taxon>Metazoa</taxon>
        <taxon>Ecdysozoa</taxon>
        <taxon>Arthropoda</taxon>
        <taxon>Hexapoda</taxon>
        <taxon>Insecta</taxon>
        <taxon>Pterygota</taxon>
        <taxon>Neoptera</taxon>
        <taxon>Endopterygota</taxon>
        <taxon>Lepidoptera</taxon>
        <taxon>Glossata</taxon>
        <taxon>Ditrysia</taxon>
        <taxon>Noctuoidea</taxon>
        <taxon>Noctuidae</taxon>
        <taxon>Amphipyrinae</taxon>
        <taxon>Spodoptera</taxon>
    </lineage>
</organism>
<dbReference type="AlphaFoldDB" id="A0A2H1VMB0"/>
<evidence type="ECO:0000313" key="2">
    <source>
        <dbReference type="EMBL" id="SOQ41384.1"/>
    </source>
</evidence>